<dbReference type="EMBL" id="PTIY01000005">
    <property type="protein sequence ID" value="PPK71996.1"/>
    <property type="molecule type" value="Genomic_DNA"/>
</dbReference>
<accession>A0A2S6H3L6</accession>
<name>A0A2S6H3L6_9GAMM</name>
<sequence>MLEYKFSALFNGPECRFRLLCKQSLHSKIPENVSSVT</sequence>
<dbReference type="Proteomes" id="UP000238071">
    <property type="component" value="Unassembled WGS sequence"/>
</dbReference>
<comment type="caution">
    <text evidence="1">The sequence shown here is derived from an EMBL/GenBank/DDBJ whole genome shotgun (WGS) entry which is preliminary data.</text>
</comment>
<organism evidence="1 2">
    <name type="scientific">Methylobacter tundripaludum</name>
    <dbReference type="NCBI Taxonomy" id="173365"/>
    <lineage>
        <taxon>Bacteria</taxon>
        <taxon>Pseudomonadati</taxon>
        <taxon>Pseudomonadota</taxon>
        <taxon>Gammaproteobacteria</taxon>
        <taxon>Methylococcales</taxon>
        <taxon>Methylococcaceae</taxon>
        <taxon>Methylobacter</taxon>
    </lineage>
</organism>
<proteinExistence type="predicted"/>
<protein>
    <submittedName>
        <fullName evidence="1">Uncharacterized protein</fullName>
    </submittedName>
</protein>
<evidence type="ECO:0000313" key="2">
    <source>
        <dbReference type="Proteomes" id="UP000238071"/>
    </source>
</evidence>
<keyword evidence="2" id="KW-1185">Reference proteome</keyword>
<dbReference type="AlphaFoldDB" id="A0A2S6H3L6"/>
<evidence type="ECO:0000313" key="1">
    <source>
        <dbReference type="EMBL" id="PPK71996.1"/>
    </source>
</evidence>
<reference evidence="1 2" key="1">
    <citation type="submission" date="2018-02" db="EMBL/GenBank/DDBJ databases">
        <title>Subsurface microbial communities from deep shales in Ohio and West Virginia, USA.</title>
        <authorList>
            <person name="Wrighton K."/>
        </authorList>
    </citation>
    <scope>NUCLEOTIDE SEQUENCE [LARGE SCALE GENOMIC DNA]</scope>
    <source>
        <strain evidence="1 2">OWC-G53F</strain>
    </source>
</reference>
<gene>
    <name evidence="1" type="ORF">B0F88_105108</name>
</gene>